<keyword evidence="3" id="KW-1185">Reference proteome</keyword>
<name>R7U265_CAPTE</name>
<sequence>VGDSVTVSNDVIVGDNLTVNDQLNVGRNLEVSGDVSVSGQGSFDKGATLYADSLSGLALRANGRVEINGTTEVAGTAKFTQGLDVVNNTLTADSVDVRGNGRINQDLQVIGGLTFANNHRVTGIEDDYDLGGAASSHERLPTQKAVKDYVDLHASPFGFGGRTFTVRDQEAFEQVFGSGSETTIAPYTTILLMPPAESAQPNAVVVGNDPGIASPNEWPAVSSYVLKNSVRLSNGVSIIGFNIRTTIVVKERAEHRFIIEGSSAADTTYGVHCEGWTFNGGALEFQGNGGAFYLTHAENCVLNCAM</sequence>
<dbReference type="HOGENOM" id="CLU_910793_0_0_1"/>
<dbReference type="Proteomes" id="UP000014760">
    <property type="component" value="Unassembled WGS sequence"/>
</dbReference>
<feature type="non-terminal residue" evidence="1">
    <location>
        <position position="1"/>
    </location>
</feature>
<protein>
    <submittedName>
        <fullName evidence="1 2">Uncharacterized protein</fullName>
    </submittedName>
</protein>
<dbReference type="Gene3D" id="2.160.10.10">
    <property type="entry name" value="Hexapeptide repeat proteins"/>
    <property type="match status" value="1"/>
</dbReference>
<feature type="non-terminal residue" evidence="1">
    <location>
        <position position="306"/>
    </location>
</feature>
<evidence type="ECO:0000313" key="1">
    <source>
        <dbReference type="EMBL" id="ELU00090.1"/>
    </source>
</evidence>
<dbReference type="SUPFAM" id="SSF51161">
    <property type="entry name" value="Trimeric LpxA-like enzymes"/>
    <property type="match status" value="1"/>
</dbReference>
<gene>
    <name evidence="1" type="ORF">CAPTEDRAFT_198246</name>
</gene>
<dbReference type="EMBL" id="AMQN01047686">
    <property type="status" value="NOT_ANNOTATED_CDS"/>
    <property type="molecule type" value="Genomic_DNA"/>
</dbReference>
<proteinExistence type="predicted"/>
<accession>R7U265</accession>
<dbReference type="EnsemblMetazoa" id="CapteT198246">
    <property type="protein sequence ID" value="CapteP198246"/>
    <property type="gene ID" value="CapteG198246"/>
</dbReference>
<evidence type="ECO:0000313" key="3">
    <source>
        <dbReference type="Proteomes" id="UP000014760"/>
    </source>
</evidence>
<reference evidence="2" key="3">
    <citation type="submission" date="2015-06" db="UniProtKB">
        <authorList>
            <consortium name="EnsemblMetazoa"/>
        </authorList>
    </citation>
    <scope>IDENTIFICATION</scope>
</reference>
<organism evidence="1">
    <name type="scientific">Capitella teleta</name>
    <name type="common">Polychaete worm</name>
    <dbReference type="NCBI Taxonomy" id="283909"/>
    <lineage>
        <taxon>Eukaryota</taxon>
        <taxon>Metazoa</taxon>
        <taxon>Spiralia</taxon>
        <taxon>Lophotrochozoa</taxon>
        <taxon>Annelida</taxon>
        <taxon>Polychaeta</taxon>
        <taxon>Sedentaria</taxon>
        <taxon>Scolecida</taxon>
        <taxon>Capitellidae</taxon>
        <taxon>Capitella</taxon>
    </lineage>
</organism>
<evidence type="ECO:0000313" key="2">
    <source>
        <dbReference type="EnsemblMetazoa" id="CapteP198246"/>
    </source>
</evidence>
<dbReference type="InterPro" id="IPR011004">
    <property type="entry name" value="Trimer_LpxA-like_sf"/>
</dbReference>
<dbReference type="AlphaFoldDB" id="R7U265"/>
<reference evidence="1 3" key="2">
    <citation type="journal article" date="2013" name="Nature">
        <title>Insights into bilaterian evolution from three spiralian genomes.</title>
        <authorList>
            <person name="Simakov O."/>
            <person name="Marletaz F."/>
            <person name="Cho S.J."/>
            <person name="Edsinger-Gonzales E."/>
            <person name="Havlak P."/>
            <person name="Hellsten U."/>
            <person name="Kuo D.H."/>
            <person name="Larsson T."/>
            <person name="Lv J."/>
            <person name="Arendt D."/>
            <person name="Savage R."/>
            <person name="Osoegawa K."/>
            <person name="de Jong P."/>
            <person name="Grimwood J."/>
            <person name="Chapman J.A."/>
            <person name="Shapiro H."/>
            <person name="Aerts A."/>
            <person name="Otillar R.P."/>
            <person name="Terry A.Y."/>
            <person name="Boore J.L."/>
            <person name="Grigoriev I.V."/>
            <person name="Lindberg D.R."/>
            <person name="Seaver E.C."/>
            <person name="Weisblat D.A."/>
            <person name="Putnam N.H."/>
            <person name="Rokhsar D.S."/>
        </authorList>
    </citation>
    <scope>NUCLEOTIDE SEQUENCE</scope>
    <source>
        <strain evidence="1 3">I ESC-2004</strain>
    </source>
</reference>
<reference evidence="3" key="1">
    <citation type="submission" date="2012-12" db="EMBL/GenBank/DDBJ databases">
        <authorList>
            <person name="Hellsten U."/>
            <person name="Grimwood J."/>
            <person name="Chapman J.A."/>
            <person name="Shapiro H."/>
            <person name="Aerts A."/>
            <person name="Otillar R.P."/>
            <person name="Terry A.Y."/>
            <person name="Boore J.L."/>
            <person name="Simakov O."/>
            <person name="Marletaz F."/>
            <person name="Cho S.-J."/>
            <person name="Edsinger-Gonzales E."/>
            <person name="Havlak P."/>
            <person name="Kuo D.-H."/>
            <person name="Larsson T."/>
            <person name="Lv J."/>
            <person name="Arendt D."/>
            <person name="Savage R."/>
            <person name="Osoegawa K."/>
            <person name="de Jong P."/>
            <person name="Lindberg D.R."/>
            <person name="Seaver E.C."/>
            <person name="Weisblat D.A."/>
            <person name="Putnam N.H."/>
            <person name="Grigoriev I.V."/>
            <person name="Rokhsar D.S."/>
        </authorList>
    </citation>
    <scope>NUCLEOTIDE SEQUENCE</scope>
    <source>
        <strain evidence="3">I ESC-2004</strain>
    </source>
</reference>
<dbReference type="EMBL" id="KB306187">
    <property type="protein sequence ID" value="ELU00090.1"/>
    <property type="molecule type" value="Genomic_DNA"/>
</dbReference>